<feature type="transmembrane region" description="Helical" evidence="7">
    <location>
        <begin position="83"/>
        <end position="101"/>
    </location>
</feature>
<evidence type="ECO:0000259" key="8">
    <source>
        <dbReference type="PROSITE" id="PS50850"/>
    </source>
</evidence>
<organism evidence="9">
    <name type="scientific">Trichuris suis</name>
    <name type="common">pig whipworm</name>
    <dbReference type="NCBI Taxonomy" id="68888"/>
    <lineage>
        <taxon>Eukaryota</taxon>
        <taxon>Metazoa</taxon>
        <taxon>Ecdysozoa</taxon>
        <taxon>Nematoda</taxon>
        <taxon>Enoplea</taxon>
        <taxon>Dorylaimia</taxon>
        <taxon>Trichinellida</taxon>
        <taxon>Trichuridae</taxon>
        <taxon>Trichuris</taxon>
    </lineage>
</organism>
<dbReference type="PROSITE" id="PS00216">
    <property type="entry name" value="SUGAR_TRANSPORT_1"/>
    <property type="match status" value="1"/>
</dbReference>
<accession>A0A085NPA0</accession>
<evidence type="ECO:0000256" key="2">
    <source>
        <dbReference type="ARBA" id="ARBA00010992"/>
    </source>
</evidence>
<protein>
    <recommendedName>
        <fullName evidence="8">Major facilitator superfamily (MFS) profile domain-containing protein</fullName>
    </recommendedName>
</protein>
<dbReference type="PROSITE" id="PS50850">
    <property type="entry name" value="MFS"/>
    <property type="match status" value="1"/>
</dbReference>
<sequence>MAAEPKPTKATAYMIMMTAIAVISGFPIGYHMAIISGAMLILRFKYNLSNQLQELIVSATLAAAAISALVTGWFNERFGRKKVIIASTAIFLLGTCIMAAADDRYMLLAGRLILGIAIGSATSTVPAYLAETTPTHLRGFLLALFPVLITLGQWISGILAAALSYIQDSNLSWRLMIGLGGVTVIVQLFLLPYLAESPRWLANNGRTEEAHTVLLSIYGDDDNGKAITKALLEESEVSKHSSDTDKESGKFRILKNREARKALLIGCALQMFQQLSGVNCVMFYAASIMKMSGIRDDSTAMWLGSLSGMTNFIGTAVGSYLLERAGRRIVILWSIAGSVLGLLFIGISFSLIAHNSLPSNFDESIFMEGRYKSMAENDSCFGLSCDLCSYETECGFCYIPGTEDMNSTGSCISTLFIDGQRSTSQALYGRCSAINANASVDNYTGLLFMEPMAVFDYGYCSTSYSWLPVIGLVIFVLSFAFGLSGVPWTVNAEIYPGWARSTGNALATFTNWLCCLITALTFLSLSYAITRQGAFFLFAGLCTISFIFMYLFLPETKGVPLDKIEELLKEPWIQKKNRVKEGRSWQESPAV</sequence>
<dbReference type="InterPro" id="IPR005828">
    <property type="entry name" value="MFS_sugar_transport-like"/>
</dbReference>
<keyword evidence="6 7" id="KW-0472">Membrane</keyword>
<evidence type="ECO:0000256" key="7">
    <source>
        <dbReference type="SAM" id="Phobius"/>
    </source>
</evidence>
<dbReference type="Pfam" id="PF00083">
    <property type="entry name" value="Sugar_tr"/>
    <property type="match status" value="2"/>
</dbReference>
<dbReference type="InterPro" id="IPR005829">
    <property type="entry name" value="Sugar_transporter_CS"/>
</dbReference>
<dbReference type="PANTHER" id="PTHR48020">
    <property type="entry name" value="PROTON MYO-INOSITOL COTRANSPORTER"/>
    <property type="match status" value="1"/>
</dbReference>
<keyword evidence="3" id="KW-0813">Transport</keyword>
<name>A0A085NPA0_9BILA</name>
<dbReference type="Proteomes" id="UP000030758">
    <property type="component" value="Unassembled WGS sequence"/>
</dbReference>
<comment type="subcellular location">
    <subcellularLocation>
        <location evidence="1">Membrane</location>
        <topology evidence="1">Multi-pass membrane protein</topology>
    </subcellularLocation>
</comment>
<feature type="transmembrane region" description="Helical" evidence="7">
    <location>
        <begin position="55"/>
        <end position="74"/>
    </location>
</feature>
<dbReference type="InterPro" id="IPR003663">
    <property type="entry name" value="Sugar/inositol_transpt"/>
</dbReference>
<dbReference type="PRINTS" id="PR00171">
    <property type="entry name" value="SUGRTRNSPORT"/>
</dbReference>
<feature type="transmembrane region" description="Helical" evidence="7">
    <location>
        <begin position="262"/>
        <end position="288"/>
    </location>
</feature>
<dbReference type="GO" id="GO:0016324">
    <property type="term" value="C:apical plasma membrane"/>
    <property type="evidence" value="ECO:0007669"/>
    <property type="project" value="TreeGrafter"/>
</dbReference>
<keyword evidence="5 7" id="KW-1133">Transmembrane helix</keyword>
<dbReference type="SUPFAM" id="SSF103473">
    <property type="entry name" value="MFS general substrate transporter"/>
    <property type="match status" value="2"/>
</dbReference>
<feature type="transmembrane region" description="Helical" evidence="7">
    <location>
        <begin position="329"/>
        <end position="353"/>
    </location>
</feature>
<evidence type="ECO:0000313" key="9">
    <source>
        <dbReference type="EMBL" id="KFD71296.1"/>
    </source>
</evidence>
<dbReference type="AlphaFoldDB" id="A0A085NPA0"/>
<evidence type="ECO:0000256" key="1">
    <source>
        <dbReference type="ARBA" id="ARBA00004141"/>
    </source>
</evidence>
<feature type="transmembrane region" description="Helical" evidence="7">
    <location>
        <begin position="300"/>
        <end position="322"/>
    </location>
</feature>
<dbReference type="Gene3D" id="1.20.1250.20">
    <property type="entry name" value="MFS general substrate transporter like domains"/>
    <property type="match status" value="2"/>
</dbReference>
<reference evidence="9" key="1">
    <citation type="journal article" date="2014" name="Nat. Genet.">
        <title>Genome and transcriptome of the porcine whipworm Trichuris suis.</title>
        <authorList>
            <person name="Jex A.R."/>
            <person name="Nejsum P."/>
            <person name="Schwarz E.M."/>
            <person name="Hu L."/>
            <person name="Young N.D."/>
            <person name="Hall R.S."/>
            <person name="Korhonen P.K."/>
            <person name="Liao S."/>
            <person name="Thamsborg S."/>
            <person name="Xia J."/>
            <person name="Xu P."/>
            <person name="Wang S."/>
            <person name="Scheerlinck J.P."/>
            <person name="Hofmann A."/>
            <person name="Sternberg P.W."/>
            <person name="Wang J."/>
            <person name="Gasser R.B."/>
        </authorList>
    </citation>
    <scope>NUCLEOTIDE SEQUENCE [LARGE SCALE GENOMIC DNA]</scope>
    <source>
        <strain evidence="9">DCEP-RM93F</strain>
    </source>
</reference>
<keyword evidence="4 7" id="KW-0812">Transmembrane</keyword>
<dbReference type="PANTHER" id="PTHR48020:SF12">
    <property type="entry name" value="PROTON MYO-INOSITOL COTRANSPORTER"/>
    <property type="match status" value="1"/>
</dbReference>
<dbReference type="InterPro" id="IPR036259">
    <property type="entry name" value="MFS_trans_sf"/>
</dbReference>
<comment type="similarity">
    <text evidence="2">Belongs to the major facilitator superfamily. Sugar transporter (TC 2.A.1.1) family.</text>
</comment>
<feature type="transmembrane region" description="Helical" evidence="7">
    <location>
        <begin position="172"/>
        <end position="194"/>
    </location>
</feature>
<evidence type="ECO:0000256" key="6">
    <source>
        <dbReference type="ARBA" id="ARBA00023136"/>
    </source>
</evidence>
<feature type="transmembrane region" description="Helical" evidence="7">
    <location>
        <begin position="509"/>
        <end position="529"/>
    </location>
</feature>
<dbReference type="GO" id="GO:0005366">
    <property type="term" value="F:myo-inositol:proton symporter activity"/>
    <property type="evidence" value="ECO:0007669"/>
    <property type="project" value="TreeGrafter"/>
</dbReference>
<evidence type="ECO:0000256" key="5">
    <source>
        <dbReference type="ARBA" id="ARBA00022989"/>
    </source>
</evidence>
<feature type="transmembrane region" description="Helical" evidence="7">
    <location>
        <begin position="12"/>
        <end position="35"/>
    </location>
</feature>
<proteinExistence type="inferred from homology"/>
<evidence type="ECO:0000256" key="3">
    <source>
        <dbReference type="ARBA" id="ARBA00022448"/>
    </source>
</evidence>
<feature type="transmembrane region" description="Helical" evidence="7">
    <location>
        <begin position="141"/>
        <end position="166"/>
    </location>
</feature>
<feature type="domain" description="Major facilitator superfamily (MFS) profile" evidence="8">
    <location>
        <begin position="17"/>
        <end position="557"/>
    </location>
</feature>
<evidence type="ECO:0000256" key="4">
    <source>
        <dbReference type="ARBA" id="ARBA00022692"/>
    </source>
</evidence>
<feature type="transmembrane region" description="Helical" evidence="7">
    <location>
        <begin position="535"/>
        <end position="553"/>
    </location>
</feature>
<dbReference type="InterPro" id="IPR020846">
    <property type="entry name" value="MFS_dom"/>
</dbReference>
<dbReference type="PROSITE" id="PS00217">
    <property type="entry name" value="SUGAR_TRANSPORT_2"/>
    <property type="match status" value="1"/>
</dbReference>
<dbReference type="EMBL" id="KL367483">
    <property type="protein sequence ID" value="KFD71296.1"/>
    <property type="molecule type" value="Genomic_DNA"/>
</dbReference>
<dbReference type="InterPro" id="IPR050814">
    <property type="entry name" value="Myo-inositol_Transporter"/>
</dbReference>
<feature type="transmembrane region" description="Helical" evidence="7">
    <location>
        <begin position="107"/>
        <end position="129"/>
    </location>
</feature>
<gene>
    <name evidence="9" type="ORF">M514_03547</name>
</gene>
<feature type="transmembrane region" description="Helical" evidence="7">
    <location>
        <begin position="466"/>
        <end position="488"/>
    </location>
</feature>